<gene>
    <name evidence="2" type="ORF">SEA_BILLNYE_179</name>
</gene>
<keyword evidence="1" id="KW-1133">Transmembrane helix</keyword>
<evidence type="ECO:0000256" key="1">
    <source>
        <dbReference type="SAM" id="Phobius"/>
    </source>
</evidence>
<evidence type="ECO:0000313" key="2">
    <source>
        <dbReference type="EMBL" id="AVD99351.1"/>
    </source>
</evidence>
<protein>
    <submittedName>
        <fullName evidence="2">Uncharacterized protein</fullName>
    </submittedName>
</protein>
<feature type="transmembrane region" description="Helical" evidence="1">
    <location>
        <begin position="6"/>
        <end position="28"/>
    </location>
</feature>
<dbReference type="EMBL" id="MG757153">
    <property type="protein sequence ID" value="AVD99351.1"/>
    <property type="molecule type" value="Genomic_DNA"/>
</dbReference>
<reference evidence="2 3" key="1">
    <citation type="submission" date="2018-01" db="EMBL/GenBank/DDBJ databases">
        <authorList>
            <person name="Grinwald M.F."/>
            <person name="Tasoff P."/>
            <person name="Simpson K.F."/>
            <person name="Vasser A."/>
            <person name="Shaffer C.D."/>
            <person name="Weston-Hafer K.A."/>
            <person name="Russell D.A."/>
            <person name="Pope W.H."/>
            <person name="Jacobs-Sera D."/>
            <person name="Hendrix R.W."/>
            <person name="Hatfull G.F."/>
        </authorList>
    </citation>
    <scope>NUCLEOTIDE SEQUENCE [LARGE SCALE GENOMIC DNA]</scope>
</reference>
<keyword evidence="3" id="KW-1185">Reference proteome</keyword>
<organism evidence="2 3">
    <name type="scientific">Streptomyces phage BillNye</name>
    <dbReference type="NCBI Taxonomy" id="2079426"/>
    <lineage>
        <taxon>Viruses</taxon>
        <taxon>Duplodnaviria</taxon>
        <taxon>Heunggongvirae</taxon>
        <taxon>Uroviricota</taxon>
        <taxon>Caudoviricetes</taxon>
        <taxon>Stanwilliamsviridae</taxon>
        <taxon>Loccivirinae</taxon>
        <taxon>Wilnyevirus</taxon>
        <taxon>Wilnyevirus billnye</taxon>
    </lineage>
</organism>
<evidence type="ECO:0000313" key="3">
    <source>
        <dbReference type="Proteomes" id="UP000241925"/>
    </source>
</evidence>
<keyword evidence="1" id="KW-0472">Membrane</keyword>
<feature type="transmembrane region" description="Helical" evidence="1">
    <location>
        <begin position="40"/>
        <end position="58"/>
    </location>
</feature>
<sequence length="59" mass="6507">MSTTSLILFVIAGLFLTWQVVLAILAHAMVRSGRFNQVKIGMLPLVLATIFCIIGIFTR</sequence>
<name>A0A2L1IVZ8_9CAUD</name>
<accession>A0A2L1IVZ8</accession>
<dbReference type="Proteomes" id="UP000241925">
    <property type="component" value="Segment"/>
</dbReference>
<keyword evidence="1" id="KW-0812">Transmembrane</keyword>
<proteinExistence type="predicted"/>